<reference evidence="4 5" key="1">
    <citation type="submission" date="2018-06" db="EMBL/GenBank/DDBJ databases">
        <title>Complete genome of Desulfovibrio marinus P48SEP.</title>
        <authorList>
            <person name="Crispim J.S."/>
            <person name="Vidigal P.M.P."/>
            <person name="Silva L.C.F."/>
            <person name="Araujo L.C."/>
            <person name="Laguardia C.N."/>
            <person name="Dias R.S."/>
            <person name="Sousa M.P."/>
            <person name="Paula S.O."/>
            <person name="Silva C."/>
        </authorList>
    </citation>
    <scope>NUCLEOTIDE SEQUENCE [LARGE SCALE GENOMIC DNA]</scope>
    <source>
        <strain evidence="4 5">P48SEP</strain>
    </source>
</reference>
<feature type="transmembrane region" description="Helical" evidence="2">
    <location>
        <begin position="6"/>
        <end position="23"/>
    </location>
</feature>
<dbReference type="PANTHER" id="PTHR33525:SF3">
    <property type="entry name" value="RIBONUCLEASE Y"/>
    <property type="match status" value="1"/>
</dbReference>
<feature type="region of interest" description="Disordered" evidence="1">
    <location>
        <begin position="34"/>
        <end position="67"/>
    </location>
</feature>
<dbReference type="PANTHER" id="PTHR33525">
    <property type="match status" value="1"/>
</dbReference>
<name>A0A6P1ZIB7_9BACT</name>
<evidence type="ECO:0000313" key="4">
    <source>
        <dbReference type="EMBL" id="TVM35043.1"/>
    </source>
</evidence>
<protein>
    <recommendedName>
        <fullName evidence="3">HDOD domain-containing protein</fullName>
    </recommendedName>
</protein>
<dbReference type="SUPFAM" id="SSF109604">
    <property type="entry name" value="HD-domain/PDEase-like"/>
    <property type="match status" value="1"/>
</dbReference>
<feature type="compositionally biased region" description="Low complexity" evidence="1">
    <location>
        <begin position="34"/>
        <end position="46"/>
    </location>
</feature>
<dbReference type="InterPro" id="IPR052340">
    <property type="entry name" value="RNase_Y/CdgJ"/>
</dbReference>
<sequence>MSLGGILTGIGLIVVFFIVLFFVRKQRGRSQAKSAGKLSASSAISKPARRASGSAPKEEPDLEYEQEHEQDSAFLAKALDVLTDSPPVEGSRPMEGMEANQRMLHRALLTLKGMDRVGETFSKFQEFNDPFASLEQVANAVSKDVVLSSKVLRAANSAYFGYTEEVTSVQHAARILGFNNLRSLYFREHFRMLEPSEGNAASRRGLWKHAMLTAVAANHVSTAFSKAVPETAFTLGLLHDIGKFIICQMPMLEEGHKKIHQVMEWEKVVKASDDYQTSVDVERGELGIDHCLLGKMAMEDWQLPDLMADVVYNHHAGSYAASELDEEPLTYVAILQTADFIARAFAHRHVFGMPPGGGLEPGFLALTGKNRLAKAALDGSLLQDLLNTEAVANMNG</sequence>
<dbReference type="Proteomes" id="UP000434052">
    <property type="component" value="Unassembled WGS sequence"/>
</dbReference>
<keyword evidence="2" id="KW-0812">Transmembrane</keyword>
<dbReference type="EMBL" id="QMIF01000003">
    <property type="protein sequence ID" value="TVM35043.1"/>
    <property type="molecule type" value="Genomic_DNA"/>
</dbReference>
<dbReference type="Gene3D" id="1.10.3210.10">
    <property type="entry name" value="Hypothetical protein af1432"/>
    <property type="match status" value="1"/>
</dbReference>
<evidence type="ECO:0000259" key="3">
    <source>
        <dbReference type="PROSITE" id="PS51833"/>
    </source>
</evidence>
<dbReference type="AlphaFoldDB" id="A0A6P1ZIB7"/>
<feature type="domain" description="HDOD" evidence="3">
    <location>
        <begin position="97"/>
        <end position="317"/>
    </location>
</feature>
<gene>
    <name evidence="4" type="ORF">DQK91_06480</name>
</gene>
<evidence type="ECO:0000256" key="1">
    <source>
        <dbReference type="SAM" id="MobiDB-lite"/>
    </source>
</evidence>
<dbReference type="Pfam" id="PF08668">
    <property type="entry name" value="HDOD"/>
    <property type="match status" value="1"/>
</dbReference>
<dbReference type="InterPro" id="IPR013976">
    <property type="entry name" value="HDOD"/>
</dbReference>
<dbReference type="RefSeq" id="WP_144234596.1">
    <property type="nucleotide sequence ID" value="NZ_QMIF01000003.1"/>
</dbReference>
<keyword evidence="2" id="KW-1133">Transmembrane helix</keyword>
<evidence type="ECO:0000313" key="5">
    <source>
        <dbReference type="Proteomes" id="UP000434052"/>
    </source>
</evidence>
<dbReference type="OrthoDB" id="9803649at2"/>
<dbReference type="PROSITE" id="PS51833">
    <property type="entry name" value="HDOD"/>
    <property type="match status" value="1"/>
</dbReference>
<comment type="caution">
    <text evidence="4">The sequence shown here is derived from an EMBL/GenBank/DDBJ whole genome shotgun (WGS) entry which is preliminary data.</text>
</comment>
<proteinExistence type="predicted"/>
<keyword evidence="2" id="KW-0472">Membrane</keyword>
<evidence type="ECO:0000256" key="2">
    <source>
        <dbReference type="SAM" id="Phobius"/>
    </source>
</evidence>
<organism evidence="4 5">
    <name type="scientific">Oceanidesulfovibrio marinus</name>
    <dbReference type="NCBI Taxonomy" id="370038"/>
    <lineage>
        <taxon>Bacteria</taxon>
        <taxon>Pseudomonadati</taxon>
        <taxon>Thermodesulfobacteriota</taxon>
        <taxon>Desulfovibrionia</taxon>
        <taxon>Desulfovibrionales</taxon>
        <taxon>Desulfovibrionaceae</taxon>
        <taxon>Oceanidesulfovibrio</taxon>
    </lineage>
</organism>
<accession>A0A6P1ZIB7</accession>